<proteinExistence type="predicted"/>
<protein>
    <submittedName>
        <fullName evidence="1">Uncharacterized protein LOC105648377</fullName>
    </submittedName>
</protein>
<dbReference type="EMBL" id="GGEC01013557">
    <property type="protein sequence ID" value="MBW94040.1"/>
    <property type="molecule type" value="Transcribed_RNA"/>
</dbReference>
<evidence type="ECO:0000313" key="1">
    <source>
        <dbReference type="EMBL" id="MBW94040.1"/>
    </source>
</evidence>
<organism evidence="1">
    <name type="scientific">Rhizophora mucronata</name>
    <name type="common">Asiatic mangrove</name>
    <dbReference type="NCBI Taxonomy" id="61149"/>
    <lineage>
        <taxon>Eukaryota</taxon>
        <taxon>Viridiplantae</taxon>
        <taxon>Streptophyta</taxon>
        <taxon>Embryophyta</taxon>
        <taxon>Tracheophyta</taxon>
        <taxon>Spermatophyta</taxon>
        <taxon>Magnoliopsida</taxon>
        <taxon>eudicotyledons</taxon>
        <taxon>Gunneridae</taxon>
        <taxon>Pentapetalae</taxon>
        <taxon>rosids</taxon>
        <taxon>fabids</taxon>
        <taxon>Malpighiales</taxon>
        <taxon>Rhizophoraceae</taxon>
        <taxon>Rhizophora</taxon>
    </lineage>
</organism>
<reference evidence="1" key="1">
    <citation type="submission" date="2018-02" db="EMBL/GenBank/DDBJ databases">
        <title>Rhizophora mucronata_Transcriptome.</title>
        <authorList>
            <person name="Meera S.P."/>
            <person name="Sreeshan A."/>
            <person name="Augustine A."/>
        </authorList>
    </citation>
    <scope>NUCLEOTIDE SEQUENCE</scope>
    <source>
        <tissue evidence="1">Leaf</tissue>
    </source>
</reference>
<accession>A0A2P2JKQ1</accession>
<dbReference type="AlphaFoldDB" id="A0A2P2JKQ1"/>
<name>A0A2P2JKQ1_RHIMU</name>
<sequence length="47" mass="5555">MTTTEGGSNGVPRLTDSRIKRVSVHWVAGRRRRWRSRPVRRNLRIVQ</sequence>